<evidence type="ECO:0000313" key="2">
    <source>
        <dbReference type="EMBL" id="KAL0250587.1"/>
    </source>
</evidence>
<name>A0ABR3BUH7_9TREE</name>
<reference evidence="3" key="1">
    <citation type="submission" date="2015-01" db="EMBL/GenBank/DDBJ databases">
        <title>The Genome Sequence of Cryptococcus gattii MMRL2647.</title>
        <authorList>
            <consortium name="The Broad Institute Genomics Platform"/>
            <person name="Cuomo C."/>
            <person name="Litvintseva A."/>
            <person name="Chen Y."/>
            <person name="Heitman J."/>
            <person name="Sun S."/>
            <person name="Springer D."/>
            <person name="Dromer F."/>
            <person name="Young S."/>
            <person name="Zeng Q."/>
            <person name="Gargeya S."/>
            <person name="Abouelleil A."/>
            <person name="Alvarado L."/>
            <person name="Chapman S.B."/>
            <person name="Gainer-Dewar J."/>
            <person name="Goldberg J."/>
            <person name="Griggs A."/>
            <person name="Gujja S."/>
            <person name="Hansen M."/>
            <person name="Howarth C."/>
            <person name="Imamovic A."/>
            <person name="Larimer J."/>
            <person name="Murphy C."/>
            <person name="Naylor J."/>
            <person name="Pearson M."/>
            <person name="Priest M."/>
            <person name="Roberts A."/>
            <person name="Saif S."/>
            <person name="Shea T."/>
            <person name="Sykes S."/>
            <person name="Wortman J."/>
            <person name="Nusbaum C."/>
            <person name="Birren B."/>
        </authorList>
    </citation>
    <scope>NUCLEOTIDE SEQUENCE [LARGE SCALE GENOMIC DNA]</scope>
    <source>
        <strain evidence="3">IND107</strain>
    </source>
</reference>
<reference evidence="2 3" key="2">
    <citation type="submission" date="2024-01" db="EMBL/GenBank/DDBJ databases">
        <title>Comparative genomics of Cryptococcus and Kwoniella reveals pathogenesis evolution and contrasting modes of karyotype evolution via chromosome fusion or intercentromeric recombination.</title>
        <authorList>
            <person name="Coelho M.A."/>
            <person name="David-Palma M."/>
            <person name="Shea T."/>
            <person name="Bowers K."/>
            <person name="Mcginley-Smith S."/>
            <person name="Mohammad A.W."/>
            <person name="Gnirke A."/>
            <person name="Yurkov A.M."/>
            <person name="Nowrousian M."/>
            <person name="Sun S."/>
            <person name="Cuomo C.A."/>
            <person name="Heitman J."/>
        </authorList>
    </citation>
    <scope>NUCLEOTIDE SEQUENCE [LARGE SCALE GENOMIC DNA]</scope>
    <source>
        <strain evidence="2 3">IND107</strain>
    </source>
</reference>
<feature type="region of interest" description="Disordered" evidence="1">
    <location>
        <begin position="287"/>
        <end position="306"/>
    </location>
</feature>
<evidence type="ECO:0000256" key="1">
    <source>
        <dbReference type="SAM" id="MobiDB-lite"/>
    </source>
</evidence>
<dbReference type="EMBL" id="ATAM02000004">
    <property type="protein sequence ID" value="KAL0250587.1"/>
    <property type="molecule type" value="Genomic_DNA"/>
</dbReference>
<dbReference type="Proteomes" id="UP000054399">
    <property type="component" value="Unassembled WGS sequence"/>
</dbReference>
<organism evidence="2 3">
    <name type="scientific">Cryptococcus tetragattii IND107</name>
    <dbReference type="NCBI Taxonomy" id="1296105"/>
    <lineage>
        <taxon>Eukaryota</taxon>
        <taxon>Fungi</taxon>
        <taxon>Dikarya</taxon>
        <taxon>Basidiomycota</taxon>
        <taxon>Agaricomycotina</taxon>
        <taxon>Tremellomycetes</taxon>
        <taxon>Tremellales</taxon>
        <taxon>Cryptococcaceae</taxon>
        <taxon>Cryptococcus</taxon>
        <taxon>Cryptococcus gattii species complex</taxon>
    </lineage>
</organism>
<comment type="caution">
    <text evidence="2">The sequence shown here is derived from an EMBL/GenBank/DDBJ whole genome shotgun (WGS) entry which is preliminary data.</text>
</comment>
<gene>
    <name evidence="2" type="ORF">I308_102770</name>
</gene>
<accession>A0ABR3BUH7</accession>
<feature type="compositionally biased region" description="Polar residues" evidence="1">
    <location>
        <begin position="294"/>
        <end position="304"/>
    </location>
</feature>
<dbReference type="GeneID" id="91989626"/>
<feature type="region of interest" description="Disordered" evidence="1">
    <location>
        <begin position="93"/>
        <end position="115"/>
    </location>
</feature>
<proteinExistence type="predicted"/>
<protein>
    <submittedName>
        <fullName evidence="2">Uncharacterized protein</fullName>
    </submittedName>
</protein>
<evidence type="ECO:0000313" key="3">
    <source>
        <dbReference type="Proteomes" id="UP000054399"/>
    </source>
</evidence>
<sequence>MCEIILDCTSKQRQLEDPLRPRFNREAWSFVPEMTSIHLPLSSIIPPSSSNPGPPHTFPVPNYILGPLPPTSPLHLALHYLDLADDVTRECASGARHDNDGQNMTEDEHDGKGALNTPTRVLLVTGPKAAFQDAIESEDERWFREHGGWMSVIQKLKRIDMRFCSSAKQLQLLLTLLSKNQNRQANVDSHTLDGCPGLVILWNVAELFMVSSADTKLRASEVKQDNSSKSPEGSGKQFNANICISDYLNVLAAARETANHFSSINPSGPATQLVVIEPNLTAHSSLPVLPPSAQAESSDVGSRQTTREKRILVVDGARHLMGEINVAVIQQKPQEDDQEIPTEYELIVRTAQGTFAMKRQPCKGGDWTAQQDELHGWQWEWQ</sequence>
<keyword evidence="3" id="KW-1185">Reference proteome</keyword>
<dbReference type="RefSeq" id="XP_066614774.1">
    <property type="nucleotide sequence ID" value="XM_066757305.1"/>
</dbReference>